<evidence type="ECO:0008006" key="5">
    <source>
        <dbReference type="Google" id="ProtNLM"/>
    </source>
</evidence>
<dbReference type="PANTHER" id="PTHR11926:SF1071">
    <property type="entry name" value="GLYCOSYLTRANSFERASE"/>
    <property type="match status" value="1"/>
</dbReference>
<protein>
    <recommendedName>
        <fullName evidence="5">Glycosyltransferase</fullName>
    </recommendedName>
</protein>
<evidence type="ECO:0000313" key="3">
    <source>
        <dbReference type="EMBL" id="VAH40433.1"/>
    </source>
</evidence>
<dbReference type="Proteomes" id="UP000324705">
    <property type="component" value="Chromosome 2B"/>
</dbReference>
<dbReference type="OMA" id="HFTEENC"/>
<organism evidence="3 4">
    <name type="scientific">Triticum turgidum subsp. durum</name>
    <name type="common">Durum wheat</name>
    <name type="synonym">Triticum durum</name>
    <dbReference type="NCBI Taxonomy" id="4567"/>
    <lineage>
        <taxon>Eukaryota</taxon>
        <taxon>Viridiplantae</taxon>
        <taxon>Streptophyta</taxon>
        <taxon>Embryophyta</taxon>
        <taxon>Tracheophyta</taxon>
        <taxon>Spermatophyta</taxon>
        <taxon>Magnoliopsida</taxon>
        <taxon>Liliopsida</taxon>
        <taxon>Poales</taxon>
        <taxon>Poaceae</taxon>
        <taxon>BOP clade</taxon>
        <taxon>Pooideae</taxon>
        <taxon>Triticodae</taxon>
        <taxon>Triticeae</taxon>
        <taxon>Triticinae</taxon>
        <taxon>Triticum</taxon>
    </lineage>
</organism>
<name>A0A9R1PBQ6_TRITD</name>
<dbReference type="SUPFAM" id="SSF53756">
    <property type="entry name" value="UDP-Glycosyltransferase/glycogen phosphorylase"/>
    <property type="match status" value="1"/>
</dbReference>
<comment type="similarity">
    <text evidence="1">Belongs to the UDP-glycosyltransferase family.</text>
</comment>
<dbReference type="Gene3D" id="3.40.50.2000">
    <property type="entry name" value="Glycogen Phosphorylase B"/>
    <property type="match status" value="2"/>
</dbReference>
<evidence type="ECO:0000313" key="4">
    <source>
        <dbReference type="Proteomes" id="UP000324705"/>
    </source>
</evidence>
<keyword evidence="4" id="KW-1185">Reference proteome</keyword>
<sequence>MLADRKPHAVCVPYPAQGHATPMMKLAKVLHSRGFHITFVYTEHNYRRLVRSRGPGAIAGLPDFRFATIPGVHLLLHNDHLPPPPEEPAWRPQQKRSGDAARDVRRRGQHHELRGGRRGGARRAVPALLDRERVRLHGLLQLPVPAGEEKLTNGYLDTPVTNALGMTKHMCLRDFPSFVHTTDQDDILLNFMIHKLGRASRAGAVIDRQHL</sequence>
<proteinExistence type="inferred from homology"/>
<dbReference type="Gramene" id="TRITD2Bv1G008780.1">
    <property type="protein sequence ID" value="TRITD2Bv1G008780.1"/>
    <property type="gene ID" value="TRITD2Bv1G008780"/>
</dbReference>
<dbReference type="AlphaFoldDB" id="A0A9R1PBQ6"/>
<evidence type="ECO:0000256" key="2">
    <source>
        <dbReference type="SAM" id="MobiDB-lite"/>
    </source>
</evidence>
<dbReference type="GO" id="GO:0080044">
    <property type="term" value="F:quercetin 7-O-glucosyltransferase activity"/>
    <property type="evidence" value="ECO:0007669"/>
    <property type="project" value="TreeGrafter"/>
</dbReference>
<dbReference type="GO" id="GO:0080043">
    <property type="term" value="F:quercetin 3-O-glucosyltransferase activity"/>
    <property type="evidence" value="ECO:0007669"/>
    <property type="project" value="TreeGrafter"/>
</dbReference>
<gene>
    <name evidence="3" type="ORF">TRITD_2Bv1G008780</name>
</gene>
<dbReference type="PANTHER" id="PTHR11926">
    <property type="entry name" value="GLUCOSYL/GLUCURONOSYL TRANSFERASES"/>
    <property type="match status" value="1"/>
</dbReference>
<evidence type="ECO:0000256" key="1">
    <source>
        <dbReference type="ARBA" id="ARBA00009995"/>
    </source>
</evidence>
<reference evidence="3 4" key="1">
    <citation type="submission" date="2017-09" db="EMBL/GenBank/DDBJ databases">
        <authorList>
            <consortium name="International Durum Wheat Genome Sequencing Consortium (IDWGSC)"/>
            <person name="Milanesi L."/>
        </authorList>
    </citation>
    <scope>NUCLEOTIDE SEQUENCE [LARGE SCALE GENOMIC DNA]</scope>
    <source>
        <strain evidence="4">cv. Svevo</strain>
    </source>
</reference>
<accession>A0A9R1PBQ6</accession>
<feature type="region of interest" description="Disordered" evidence="2">
    <location>
        <begin position="77"/>
        <end position="122"/>
    </location>
</feature>
<dbReference type="EMBL" id="LT934114">
    <property type="protein sequence ID" value="VAH40433.1"/>
    <property type="molecule type" value="Genomic_DNA"/>
</dbReference>